<proteinExistence type="predicted"/>
<evidence type="ECO:0000313" key="2">
    <source>
        <dbReference type="Proteomes" id="UP000619788"/>
    </source>
</evidence>
<gene>
    <name evidence="1" type="ORF">Psi01_32270</name>
</gene>
<sequence length="91" mass="9639">MSLTSDDHHVEIAGHTVAVTGRTGPVHATWTLLIDDRETDSAKAAGDFTLRGELPDGSEIRASVHQSLVGPTEVVIYHGGEQAARFTGFVA</sequence>
<protein>
    <submittedName>
        <fullName evidence="1">Uncharacterized protein</fullName>
    </submittedName>
</protein>
<name>A0A8J3WLJ1_9ACTN</name>
<evidence type="ECO:0000313" key="1">
    <source>
        <dbReference type="EMBL" id="GIH92597.1"/>
    </source>
</evidence>
<comment type="caution">
    <text evidence="1">The sequence shown here is derived from an EMBL/GenBank/DDBJ whole genome shotgun (WGS) entry which is preliminary data.</text>
</comment>
<dbReference type="RefSeq" id="WP_204064812.1">
    <property type="nucleotide sequence ID" value="NZ_BOOJ01000028.1"/>
</dbReference>
<reference evidence="1 2" key="1">
    <citation type="submission" date="2021-01" db="EMBL/GenBank/DDBJ databases">
        <title>Whole genome shotgun sequence of Planobispora siamensis NBRC 107568.</title>
        <authorList>
            <person name="Komaki H."/>
            <person name="Tamura T."/>
        </authorList>
    </citation>
    <scope>NUCLEOTIDE SEQUENCE [LARGE SCALE GENOMIC DNA]</scope>
    <source>
        <strain evidence="1 2">NBRC 107568</strain>
    </source>
</reference>
<dbReference type="EMBL" id="BOOJ01000028">
    <property type="protein sequence ID" value="GIH92597.1"/>
    <property type="molecule type" value="Genomic_DNA"/>
</dbReference>
<accession>A0A8J3WLJ1</accession>
<organism evidence="1 2">
    <name type="scientific">Planobispora siamensis</name>
    <dbReference type="NCBI Taxonomy" id="936338"/>
    <lineage>
        <taxon>Bacteria</taxon>
        <taxon>Bacillati</taxon>
        <taxon>Actinomycetota</taxon>
        <taxon>Actinomycetes</taxon>
        <taxon>Streptosporangiales</taxon>
        <taxon>Streptosporangiaceae</taxon>
        <taxon>Planobispora</taxon>
    </lineage>
</organism>
<dbReference type="Proteomes" id="UP000619788">
    <property type="component" value="Unassembled WGS sequence"/>
</dbReference>
<keyword evidence="2" id="KW-1185">Reference proteome</keyword>
<dbReference type="AlphaFoldDB" id="A0A8J3WLJ1"/>